<evidence type="ECO:0000256" key="5">
    <source>
        <dbReference type="ARBA" id="ARBA00023136"/>
    </source>
</evidence>
<gene>
    <name evidence="11" type="ORF">GDO54_005796</name>
</gene>
<reference evidence="11" key="1">
    <citation type="thesis" date="2020" institute="ProQuest LLC" country="789 East Eisenhower Parkway, Ann Arbor, MI, USA">
        <title>Comparative Genomics and Chromosome Evolution.</title>
        <authorList>
            <person name="Mudd A.B."/>
        </authorList>
    </citation>
    <scope>NUCLEOTIDE SEQUENCE</scope>
    <source>
        <strain evidence="11">1538</strain>
        <tissue evidence="11">Blood</tissue>
    </source>
</reference>
<dbReference type="CDD" id="cd15230">
    <property type="entry name" value="7tmA_OR5-like"/>
    <property type="match status" value="1"/>
</dbReference>
<dbReference type="InterPro" id="IPR000725">
    <property type="entry name" value="Olfact_rcpt"/>
</dbReference>
<dbReference type="PANTHER" id="PTHR48018">
    <property type="entry name" value="OLFACTORY RECEPTOR"/>
    <property type="match status" value="1"/>
</dbReference>
<dbReference type="PRINTS" id="PR00237">
    <property type="entry name" value="GPCRRHODOPSN"/>
</dbReference>
<proteinExistence type="inferred from homology"/>
<keyword evidence="6 8" id="KW-0675">Receptor</keyword>
<dbReference type="SUPFAM" id="SSF81321">
    <property type="entry name" value="Family A G protein-coupled receptor-like"/>
    <property type="match status" value="1"/>
</dbReference>
<feature type="transmembrane region" description="Helical" evidence="9">
    <location>
        <begin position="26"/>
        <end position="52"/>
    </location>
</feature>
<dbReference type="FunFam" id="1.20.1070.10:FF:000003">
    <property type="entry name" value="Olfactory receptor"/>
    <property type="match status" value="1"/>
</dbReference>
<evidence type="ECO:0000256" key="4">
    <source>
        <dbReference type="ARBA" id="ARBA00023040"/>
    </source>
</evidence>
<dbReference type="PROSITE" id="PS00237">
    <property type="entry name" value="G_PROTEIN_RECEP_F1_1"/>
    <property type="match status" value="1"/>
</dbReference>
<feature type="transmembrane region" description="Helical" evidence="9">
    <location>
        <begin position="242"/>
        <end position="261"/>
    </location>
</feature>
<dbReference type="AlphaFoldDB" id="A0AAV3AX94"/>
<dbReference type="InterPro" id="IPR000276">
    <property type="entry name" value="GPCR_Rhodpsn"/>
</dbReference>
<evidence type="ECO:0000256" key="7">
    <source>
        <dbReference type="ARBA" id="ARBA00023224"/>
    </source>
</evidence>
<accession>A0AAV3AX94</accession>
<keyword evidence="5 9" id="KW-0472">Membrane</keyword>
<name>A0AAV3AX94_PYXAD</name>
<evidence type="ECO:0000256" key="2">
    <source>
        <dbReference type="ARBA" id="ARBA00022692"/>
    </source>
</evidence>
<dbReference type="Proteomes" id="UP001181693">
    <property type="component" value="Unassembled WGS sequence"/>
</dbReference>
<organism evidence="11 12">
    <name type="scientific">Pyxicephalus adspersus</name>
    <name type="common">African bullfrog</name>
    <dbReference type="NCBI Taxonomy" id="30357"/>
    <lineage>
        <taxon>Eukaryota</taxon>
        <taxon>Metazoa</taxon>
        <taxon>Chordata</taxon>
        <taxon>Craniata</taxon>
        <taxon>Vertebrata</taxon>
        <taxon>Euteleostomi</taxon>
        <taxon>Amphibia</taxon>
        <taxon>Batrachia</taxon>
        <taxon>Anura</taxon>
        <taxon>Neobatrachia</taxon>
        <taxon>Ranoidea</taxon>
        <taxon>Pyxicephalidae</taxon>
        <taxon>Pyxicephalinae</taxon>
        <taxon>Pyxicephalus</taxon>
    </lineage>
</organism>
<evidence type="ECO:0000256" key="6">
    <source>
        <dbReference type="ARBA" id="ARBA00023170"/>
    </source>
</evidence>
<evidence type="ECO:0000256" key="9">
    <source>
        <dbReference type="RuleBase" id="RU363047"/>
    </source>
</evidence>
<protein>
    <recommendedName>
        <fullName evidence="9">Olfactory receptor</fullName>
    </recommendedName>
</protein>
<feature type="transmembrane region" description="Helical" evidence="9">
    <location>
        <begin position="197"/>
        <end position="221"/>
    </location>
</feature>
<keyword evidence="9" id="KW-0716">Sensory transduction</keyword>
<dbReference type="PRINTS" id="PR00245">
    <property type="entry name" value="OLFACTORYR"/>
</dbReference>
<keyword evidence="7 8" id="KW-0807">Transducer</keyword>
<keyword evidence="12" id="KW-1185">Reference proteome</keyword>
<comment type="caution">
    <text evidence="11">The sequence shown here is derived from an EMBL/GenBank/DDBJ whole genome shotgun (WGS) entry which is preliminary data.</text>
</comment>
<dbReference type="PROSITE" id="PS50262">
    <property type="entry name" value="G_PROTEIN_RECEP_F1_2"/>
    <property type="match status" value="1"/>
</dbReference>
<feature type="transmembrane region" description="Helical" evidence="9">
    <location>
        <begin position="98"/>
        <end position="120"/>
    </location>
</feature>
<comment type="subcellular location">
    <subcellularLocation>
        <location evidence="9">Cell membrane</location>
        <topology evidence="9">Multi-pass membrane protein</topology>
    </subcellularLocation>
    <subcellularLocation>
        <location evidence="1">Membrane</location>
        <topology evidence="1">Multi-pass membrane protein</topology>
    </subcellularLocation>
</comment>
<evidence type="ECO:0000256" key="8">
    <source>
        <dbReference type="RuleBase" id="RU000688"/>
    </source>
</evidence>
<dbReference type="Gene3D" id="1.20.1070.10">
    <property type="entry name" value="Rhodopsin 7-helix transmembrane proteins"/>
    <property type="match status" value="1"/>
</dbReference>
<feature type="transmembrane region" description="Helical" evidence="9">
    <location>
        <begin position="59"/>
        <end position="78"/>
    </location>
</feature>
<keyword evidence="9" id="KW-0552">Olfaction</keyword>
<comment type="similarity">
    <text evidence="8">Belongs to the G-protein coupled receptor 1 family.</text>
</comment>
<feature type="transmembrane region" description="Helical" evidence="9">
    <location>
        <begin position="273"/>
        <end position="292"/>
    </location>
</feature>
<evidence type="ECO:0000313" key="12">
    <source>
        <dbReference type="Proteomes" id="UP001181693"/>
    </source>
</evidence>
<keyword evidence="2 8" id="KW-0812">Transmembrane</keyword>
<evidence type="ECO:0000256" key="1">
    <source>
        <dbReference type="ARBA" id="ARBA00004141"/>
    </source>
</evidence>
<keyword evidence="4 8" id="KW-0297">G-protein coupled receptor</keyword>
<dbReference type="InterPro" id="IPR017452">
    <property type="entry name" value="GPCR_Rhodpsn_7TM"/>
</dbReference>
<feature type="domain" description="G-protein coupled receptors family 1 profile" evidence="10">
    <location>
        <begin position="41"/>
        <end position="290"/>
    </location>
</feature>
<dbReference type="GO" id="GO:0004984">
    <property type="term" value="F:olfactory receptor activity"/>
    <property type="evidence" value="ECO:0007669"/>
    <property type="project" value="InterPro"/>
</dbReference>
<dbReference type="EMBL" id="DYDO01000002">
    <property type="protein sequence ID" value="DBA29735.1"/>
    <property type="molecule type" value="Genomic_DNA"/>
</dbReference>
<dbReference type="GO" id="GO:0004930">
    <property type="term" value="F:G protein-coupled receptor activity"/>
    <property type="evidence" value="ECO:0007669"/>
    <property type="project" value="UniProtKB-KW"/>
</dbReference>
<evidence type="ECO:0000313" key="11">
    <source>
        <dbReference type="EMBL" id="DBA29735.1"/>
    </source>
</evidence>
<evidence type="ECO:0000259" key="10">
    <source>
        <dbReference type="PROSITE" id="PS50262"/>
    </source>
</evidence>
<dbReference type="GO" id="GO:0005886">
    <property type="term" value="C:plasma membrane"/>
    <property type="evidence" value="ECO:0007669"/>
    <property type="project" value="UniProtKB-SubCell"/>
</dbReference>
<keyword evidence="3 9" id="KW-1133">Transmembrane helix</keyword>
<dbReference type="Pfam" id="PF13853">
    <property type="entry name" value="7tm_4"/>
    <property type="match status" value="1"/>
</dbReference>
<sequence length="314" mass="35518">MNIDNKTQVTVFEFSGLCNNKKVAPILFIFFLLVYMVTLCGNIGMMVMVHILPSLHTPMYYFLSYLSMVDLFYSSVVTPKMLSDLLSEKKLISFNGCALQFFFFAALASTEVFVLSDMAYDRYVAVCHPLHYASVITKKKCLGLVILSFSVGFIQSSTQTSSLFSLEYCGSNLIDHFYCDIPPLVRLSCSETHTCKIITLFFVCFCSLSSMMTILVSYTLIISSILRIKSADGRKKAFRTCSSHLMCASIFYVTVFFTYLHPSSSALEKQDKVSSVFYTVVTPMLNPLIYSLRNQEVKKALIRLLHKSLNKHIC</sequence>
<keyword evidence="9" id="KW-1003">Cell membrane</keyword>
<evidence type="ECO:0000256" key="3">
    <source>
        <dbReference type="ARBA" id="ARBA00022989"/>
    </source>
</evidence>